<dbReference type="AlphaFoldDB" id="A0A6A2YPA8"/>
<evidence type="ECO:0000256" key="2">
    <source>
        <dbReference type="SAM" id="MobiDB-lite"/>
    </source>
</evidence>
<proteinExistence type="predicted"/>
<evidence type="ECO:0000313" key="3">
    <source>
        <dbReference type="EMBL" id="KAE8681105.1"/>
    </source>
</evidence>
<dbReference type="PROSITE" id="PS50005">
    <property type="entry name" value="TPR"/>
    <property type="match status" value="1"/>
</dbReference>
<name>A0A6A2YPA8_HIBSY</name>
<feature type="compositionally biased region" description="Basic and acidic residues" evidence="2">
    <location>
        <begin position="30"/>
        <end position="40"/>
    </location>
</feature>
<dbReference type="SUPFAM" id="SSF48452">
    <property type="entry name" value="TPR-like"/>
    <property type="match status" value="1"/>
</dbReference>
<organism evidence="3 4">
    <name type="scientific">Hibiscus syriacus</name>
    <name type="common">Rose of Sharon</name>
    <dbReference type="NCBI Taxonomy" id="106335"/>
    <lineage>
        <taxon>Eukaryota</taxon>
        <taxon>Viridiplantae</taxon>
        <taxon>Streptophyta</taxon>
        <taxon>Embryophyta</taxon>
        <taxon>Tracheophyta</taxon>
        <taxon>Spermatophyta</taxon>
        <taxon>Magnoliopsida</taxon>
        <taxon>eudicotyledons</taxon>
        <taxon>Gunneridae</taxon>
        <taxon>Pentapetalae</taxon>
        <taxon>rosids</taxon>
        <taxon>malvids</taxon>
        <taxon>Malvales</taxon>
        <taxon>Malvaceae</taxon>
        <taxon>Malvoideae</taxon>
        <taxon>Hibiscus</taxon>
    </lineage>
</organism>
<dbReference type="InterPro" id="IPR044534">
    <property type="entry name" value="TTL1-4"/>
</dbReference>
<protein>
    <submittedName>
        <fullName evidence="3">Beta-1,3-galactosyltransferase 14-like isoform X1</fullName>
    </submittedName>
</protein>
<feature type="compositionally biased region" description="Polar residues" evidence="2">
    <location>
        <begin position="92"/>
        <end position="127"/>
    </location>
</feature>
<feature type="region of interest" description="Disordered" evidence="2">
    <location>
        <begin position="321"/>
        <end position="342"/>
    </location>
</feature>
<evidence type="ECO:0000256" key="1">
    <source>
        <dbReference type="PROSITE-ProRule" id="PRU00339"/>
    </source>
</evidence>
<feature type="region of interest" description="Disordered" evidence="2">
    <location>
        <begin position="23"/>
        <end position="127"/>
    </location>
</feature>
<keyword evidence="4" id="KW-1185">Reference proteome</keyword>
<dbReference type="GO" id="GO:0016757">
    <property type="term" value="F:glycosyltransferase activity"/>
    <property type="evidence" value="ECO:0007669"/>
    <property type="project" value="UniProtKB-KW"/>
</dbReference>
<dbReference type="InterPro" id="IPR019734">
    <property type="entry name" value="TPR_rpt"/>
</dbReference>
<dbReference type="EMBL" id="VEPZ02001315">
    <property type="protein sequence ID" value="KAE8681105.1"/>
    <property type="molecule type" value="Genomic_DNA"/>
</dbReference>
<dbReference type="PANTHER" id="PTHR46050">
    <property type="entry name" value="TPR REPEAT-CONTAINING THIOREDOXIN"/>
    <property type="match status" value="1"/>
</dbReference>
<dbReference type="Proteomes" id="UP000436088">
    <property type="component" value="Unassembled WGS sequence"/>
</dbReference>
<dbReference type="InterPro" id="IPR011990">
    <property type="entry name" value="TPR-like_helical_dom_sf"/>
</dbReference>
<dbReference type="PANTHER" id="PTHR46050:SF3">
    <property type="entry name" value="TPR REPEAT-CONTAINING THIOREDOXIN TTL1"/>
    <property type="match status" value="1"/>
</dbReference>
<evidence type="ECO:0000313" key="4">
    <source>
        <dbReference type="Proteomes" id="UP000436088"/>
    </source>
</evidence>
<dbReference type="SMART" id="SM00028">
    <property type="entry name" value="TPR"/>
    <property type="match status" value="2"/>
</dbReference>
<sequence>MSHLGEKPVPEVGRDIDKLADQVRDSLSYDDNKPDFRELDLGSPVSPLRTGQQSLTMTTTTTTTTTSSSSSRSVSGWNSSNTTARRSESGRNNHSGELSGSSETSPTASTGNIKPSHTRSKSSITTSHPLIYSGQSTVNSPPVNVLPTGNICPSGKIIKTGMAVNRSSKTDVLGSGSGNYGHGSIMRGGGVGAGPVTASKGGAFKPSNTLGIRGNASDLMRKAMENSEPEEVKRVGNEMYKKGHFLEALSLYDKAIALSPGIAAYRSNRAAALTALGRVGEAVKECEEAVRLDPNYGRAHQRLASLLLRVGHVENARKHLCFPGQPQDPTELQKVAGSGKAS</sequence>
<feature type="compositionally biased region" description="Low complexity" evidence="2">
    <location>
        <begin position="54"/>
        <end position="80"/>
    </location>
</feature>
<dbReference type="Gene3D" id="1.25.40.10">
    <property type="entry name" value="Tetratricopeptide repeat domain"/>
    <property type="match status" value="1"/>
</dbReference>
<gene>
    <name evidence="3" type="ORF">F3Y22_tig00111342pilonHSYRG00157</name>
</gene>
<comment type="caution">
    <text evidence="3">The sequence shown here is derived from an EMBL/GenBank/DDBJ whole genome shotgun (WGS) entry which is preliminary data.</text>
</comment>
<reference evidence="3" key="1">
    <citation type="submission" date="2019-09" db="EMBL/GenBank/DDBJ databases">
        <title>Draft genome information of white flower Hibiscus syriacus.</title>
        <authorList>
            <person name="Kim Y.-M."/>
        </authorList>
    </citation>
    <scope>NUCLEOTIDE SEQUENCE [LARGE SCALE GENOMIC DNA]</scope>
    <source>
        <strain evidence="3">YM2019G1</strain>
    </source>
</reference>
<dbReference type="GO" id="GO:0005737">
    <property type="term" value="C:cytoplasm"/>
    <property type="evidence" value="ECO:0007669"/>
    <property type="project" value="TreeGrafter"/>
</dbReference>
<accession>A0A6A2YPA8</accession>
<keyword evidence="1" id="KW-0802">TPR repeat</keyword>
<feature type="repeat" description="TPR" evidence="1">
    <location>
        <begin position="229"/>
        <end position="262"/>
    </location>
</feature>
<dbReference type="Pfam" id="PF13181">
    <property type="entry name" value="TPR_8"/>
    <property type="match status" value="1"/>
</dbReference>